<dbReference type="CDD" id="cd00130">
    <property type="entry name" value="PAS"/>
    <property type="match status" value="2"/>
</dbReference>
<dbReference type="InterPro" id="IPR029787">
    <property type="entry name" value="Nucleotide_cyclase"/>
</dbReference>
<evidence type="ECO:0000259" key="9">
    <source>
        <dbReference type="PROSITE" id="PS50112"/>
    </source>
</evidence>
<organism evidence="12 13">
    <name type="scientific">Sulfuricurvum kujiense</name>
    <dbReference type="NCBI Taxonomy" id="148813"/>
    <lineage>
        <taxon>Bacteria</taxon>
        <taxon>Pseudomonadati</taxon>
        <taxon>Campylobacterota</taxon>
        <taxon>Epsilonproteobacteria</taxon>
        <taxon>Campylobacterales</taxon>
        <taxon>Sulfurimonadaceae</taxon>
        <taxon>Sulfuricurvum</taxon>
    </lineage>
</organism>
<feature type="domain" description="PAC" evidence="10">
    <location>
        <begin position="443"/>
        <end position="495"/>
    </location>
</feature>
<dbReference type="SMART" id="SM00086">
    <property type="entry name" value="PAC"/>
    <property type="match status" value="2"/>
</dbReference>
<keyword evidence="4" id="KW-0547">Nucleotide-binding</keyword>
<dbReference type="FunFam" id="3.30.70.270:FF:000001">
    <property type="entry name" value="Diguanylate cyclase domain protein"/>
    <property type="match status" value="1"/>
</dbReference>
<dbReference type="Pfam" id="PF13426">
    <property type="entry name" value="PAS_9"/>
    <property type="match status" value="1"/>
</dbReference>
<keyword evidence="7" id="KW-0902">Two-component regulatory system</keyword>
<keyword evidence="8" id="KW-1133">Transmembrane helix</keyword>
<dbReference type="Pfam" id="PF00989">
    <property type="entry name" value="PAS"/>
    <property type="match status" value="1"/>
</dbReference>
<dbReference type="InterPro" id="IPR001610">
    <property type="entry name" value="PAC"/>
</dbReference>
<dbReference type="CDD" id="cd01949">
    <property type="entry name" value="GGDEF"/>
    <property type="match status" value="1"/>
</dbReference>
<dbReference type="InterPro" id="IPR029151">
    <property type="entry name" value="Sensor-like_sf"/>
</dbReference>
<feature type="domain" description="PAC" evidence="10">
    <location>
        <begin position="570"/>
        <end position="624"/>
    </location>
</feature>
<dbReference type="NCBIfam" id="TIGR00254">
    <property type="entry name" value="GGDEF"/>
    <property type="match status" value="1"/>
</dbReference>
<dbReference type="EMBL" id="DLUI01000132">
    <property type="protein sequence ID" value="DAB37810.1"/>
    <property type="molecule type" value="Genomic_DNA"/>
</dbReference>
<evidence type="ECO:0000256" key="1">
    <source>
        <dbReference type="ARBA" id="ARBA00004370"/>
    </source>
</evidence>
<dbReference type="GO" id="GO:0016020">
    <property type="term" value="C:membrane"/>
    <property type="evidence" value="ECO:0007669"/>
    <property type="project" value="UniProtKB-SubCell"/>
</dbReference>
<evidence type="ECO:0000256" key="4">
    <source>
        <dbReference type="ARBA" id="ARBA00022741"/>
    </source>
</evidence>
<evidence type="ECO:0000256" key="2">
    <source>
        <dbReference type="ARBA" id="ARBA00022553"/>
    </source>
</evidence>
<evidence type="ECO:0000313" key="13">
    <source>
        <dbReference type="Proteomes" id="UP000228859"/>
    </source>
</evidence>
<dbReference type="PROSITE" id="PS50113">
    <property type="entry name" value="PAC"/>
    <property type="match status" value="2"/>
</dbReference>
<dbReference type="SUPFAM" id="SSF55785">
    <property type="entry name" value="PYP-like sensor domain (PAS domain)"/>
    <property type="match status" value="2"/>
</dbReference>
<gene>
    <name evidence="12" type="ORF">CFH83_09235</name>
</gene>
<dbReference type="SUPFAM" id="SSF103190">
    <property type="entry name" value="Sensory domain-like"/>
    <property type="match status" value="2"/>
</dbReference>
<dbReference type="GO" id="GO:0006355">
    <property type="term" value="P:regulation of DNA-templated transcription"/>
    <property type="evidence" value="ECO:0007669"/>
    <property type="project" value="InterPro"/>
</dbReference>
<dbReference type="SMART" id="SM00091">
    <property type="entry name" value="PAS"/>
    <property type="match status" value="2"/>
</dbReference>
<feature type="transmembrane region" description="Helical" evidence="8">
    <location>
        <begin position="335"/>
        <end position="361"/>
    </location>
</feature>
<dbReference type="Gene3D" id="3.30.450.20">
    <property type="entry name" value="PAS domain"/>
    <property type="match status" value="4"/>
</dbReference>
<dbReference type="InterPro" id="IPR000014">
    <property type="entry name" value="PAS"/>
</dbReference>
<keyword evidence="8" id="KW-0472">Membrane</keyword>
<dbReference type="Proteomes" id="UP000228859">
    <property type="component" value="Unassembled WGS sequence"/>
</dbReference>
<comment type="subcellular location">
    <subcellularLocation>
        <location evidence="1">Membrane</location>
    </subcellularLocation>
</comment>
<dbReference type="GO" id="GO:0000160">
    <property type="term" value="P:phosphorelay signal transduction system"/>
    <property type="evidence" value="ECO:0007669"/>
    <property type="project" value="UniProtKB-KW"/>
</dbReference>
<dbReference type="PANTHER" id="PTHR46663:SF4">
    <property type="entry name" value="DIGUANYLATE CYCLASE DGCT-RELATED"/>
    <property type="match status" value="1"/>
</dbReference>
<evidence type="ECO:0000313" key="12">
    <source>
        <dbReference type="EMBL" id="DAB37810.1"/>
    </source>
</evidence>
<name>A0A2D3WFE7_9BACT</name>
<dbReference type="InterPro" id="IPR052163">
    <property type="entry name" value="DGC-Regulatory_Protein"/>
</dbReference>
<dbReference type="Pfam" id="PF21623">
    <property type="entry name" value="HK_sensor_dom_bact"/>
    <property type="match status" value="1"/>
</dbReference>
<dbReference type="Pfam" id="PF00990">
    <property type="entry name" value="GGDEF"/>
    <property type="match status" value="1"/>
</dbReference>
<protein>
    <recommendedName>
        <fullName evidence="14">Diguanylate cyclase with PAS/PAC sensor</fullName>
    </recommendedName>
</protein>
<keyword evidence="3" id="KW-0808">Transferase</keyword>
<keyword evidence="5" id="KW-0418">Kinase</keyword>
<feature type="domain" description="PAS" evidence="9">
    <location>
        <begin position="499"/>
        <end position="545"/>
    </location>
</feature>
<dbReference type="InterPro" id="IPR048760">
    <property type="entry name" value="VP0354-like_sensor_dom"/>
</dbReference>
<dbReference type="PROSITE" id="PS50887">
    <property type="entry name" value="GGDEF"/>
    <property type="match status" value="1"/>
</dbReference>
<dbReference type="SMART" id="SM00267">
    <property type="entry name" value="GGDEF"/>
    <property type="match status" value="1"/>
</dbReference>
<dbReference type="InterPro" id="IPR000160">
    <property type="entry name" value="GGDEF_dom"/>
</dbReference>
<dbReference type="PROSITE" id="PS50112">
    <property type="entry name" value="PAS"/>
    <property type="match status" value="1"/>
</dbReference>
<dbReference type="GO" id="GO:0016301">
    <property type="term" value="F:kinase activity"/>
    <property type="evidence" value="ECO:0007669"/>
    <property type="project" value="UniProtKB-KW"/>
</dbReference>
<dbReference type="SUPFAM" id="SSF55073">
    <property type="entry name" value="Nucleotide cyclase"/>
    <property type="match status" value="1"/>
</dbReference>
<dbReference type="InterPro" id="IPR043128">
    <property type="entry name" value="Rev_trsase/Diguanyl_cyclase"/>
</dbReference>
<dbReference type="InterPro" id="IPR013767">
    <property type="entry name" value="PAS_fold"/>
</dbReference>
<dbReference type="Gene3D" id="3.30.70.270">
    <property type="match status" value="1"/>
</dbReference>
<comment type="caution">
    <text evidence="12">The sequence shown here is derived from an EMBL/GenBank/DDBJ whole genome shotgun (WGS) entry which is preliminary data.</text>
</comment>
<feature type="domain" description="GGDEF" evidence="11">
    <location>
        <begin position="656"/>
        <end position="783"/>
    </location>
</feature>
<dbReference type="AlphaFoldDB" id="A0A2D3WFE7"/>
<dbReference type="InterPro" id="IPR035965">
    <property type="entry name" value="PAS-like_dom_sf"/>
</dbReference>
<keyword evidence="2" id="KW-0597">Phosphoprotein</keyword>
<evidence type="ECO:0000256" key="5">
    <source>
        <dbReference type="ARBA" id="ARBA00022777"/>
    </source>
</evidence>
<proteinExistence type="predicted"/>
<evidence type="ECO:0000256" key="7">
    <source>
        <dbReference type="ARBA" id="ARBA00023012"/>
    </source>
</evidence>
<sequence length="783" mass="90650">MSIQWIIWYILGSRSEKVGFMLKKFIKCCRRNFLLQITVLFLPIAIGIIWVAIYNYNAEKKQEYILNASNQFAILNRGKNSITQALDRVKYDVQYLSHYHEFEDYVMTGSSEKVEHLSHDFKFVMGNRCVYDQIRWIDETGMERFRINFNGGSPALIDSKYLQNKEGRYYFSDAMQHREGETYFSLFDLNVENEKIEIPYKPMIRSATPVIGKDGHKKGIFIINYLGDELIRKFIDATSLSNGDVMLLNSDGYWLKGVKKSDEWGFMFNRNHLTLAHRYPSAWQRISKAEEGQFVDEKGLWTFMTIRPSVDIKEPIWKAVILLPTEKLYVKSDALLVRLSILTVLGLVLAGIGSVSLAYFYRKKQMTLNELSNLHQRTEGILRAVPDMIMQVDNEKRYVWANHIGIEFFGEEVIGKEVSFYFEGEQDIYTVVQPLFDGKNHAVYVESWQRRRDGEKRLLAWWCQALWDEGGSITGTLSTARDITEEYQIQKNLQESEKKYKNLAKAMEQVDDILYITDKFGNISYVNGAYCRHTGYTQAEAIGENSRISKSGMHDQLFYKELWRTILSGEVYRNTLINRKKNGDLYYEKKTITPLKDDNQQIVGFISSGKDVTQETMLHQEVERIAMIDSLTGIYNRHKFEELFALESERSRRFSSPLSMIMIDLDYFKSVNDRYGHDVGDDVLKGVALVIQSNIRKNDIFARWGGEEFLILSPGTNAKNIHELAEKLRHAVELAVYPEVGRITISLGISTFAKDDSFNEFFKRADEGLYIAKANGRNQVGSI</sequence>
<feature type="transmembrane region" description="Helical" evidence="8">
    <location>
        <begin position="33"/>
        <end position="53"/>
    </location>
</feature>
<keyword evidence="6" id="KW-0067">ATP-binding</keyword>
<evidence type="ECO:0000259" key="10">
    <source>
        <dbReference type="PROSITE" id="PS50113"/>
    </source>
</evidence>
<evidence type="ECO:0000256" key="8">
    <source>
        <dbReference type="SAM" id="Phobius"/>
    </source>
</evidence>
<evidence type="ECO:0000256" key="6">
    <source>
        <dbReference type="ARBA" id="ARBA00022840"/>
    </source>
</evidence>
<dbReference type="InterPro" id="IPR000700">
    <property type="entry name" value="PAS-assoc_C"/>
</dbReference>
<evidence type="ECO:0008006" key="14">
    <source>
        <dbReference type="Google" id="ProtNLM"/>
    </source>
</evidence>
<dbReference type="NCBIfam" id="TIGR00229">
    <property type="entry name" value="sensory_box"/>
    <property type="match status" value="2"/>
</dbReference>
<accession>A0A2D3WFE7</accession>
<keyword evidence="8" id="KW-0812">Transmembrane</keyword>
<reference evidence="12 13" key="1">
    <citation type="journal article" date="2017" name="Front. Microbiol.">
        <title>Comparative Genomic Analysis of the Class Epsilonproteobacteria and Proposed Reclassification to Epsilonbacteraeota (phyl. nov.).</title>
        <authorList>
            <person name="Waite D.W."/>
            <person name="Vanwonterghem I."/>
            <person name="Rinke C."/>
            <person name="Parks D.H."/>
            <person name="Zhang Y."/>
            <person name="Takai K."/>
            <person name="Sievert S.M."/>
            <person name="Simon J."/>
            <person name="Campbell B.J."/>
            <person name="Hanson T.E."/>
            <person name="Woyke T."/>
            <person name="Klotz M.G."/>
            <person name="Hugenholtz P."/>
        </authorList>
    </citation>
    <scope>NUCLEOTIDE SEQUENCE [LARGE SCALE GENOMIC DNA]</scope>
    <source>
        <strain evidence="12">UBA12443</strain>
    </source>
</reference>
<evidence type="ECO:0000256" key="3">
    <source>
        <dbReference type="ARBA" id="ARBA00022679"/>
    </source>
</evidence>
<dbReference type="GO" id="GO:0005524">
    <property type="term" value="F:ATP binding"/>
    <property type="evidence" value="ECO:0007669"/>
    <property type="project" value="UniProtKB-KW"/>
</dbReference>
<dbReference type="PANTHER" id="PTHR46663">
    <property type="entry name" value="DIGUANYLATE CYCLASE DGCT-RELATED"/>
    <property type="match status" value="1"/>
</dbReference>
<evidence type="ECO:0000259" key="11">
    <source>
        <dbReference type="PROSITE" id="PS50887"/>
    </source>
</evidence>
<dbReference type="RefSeq" id="WP_422664364.1">
    <property type="nucleotide sequence ID" value="NZ_DLUI01000132.1"/>
</dbReference>